<comment type="caution">
    <text evidence="5">The sequence shown here is derived from an EMBL/GenBank/DDBJ whole genome shotgun (WGS) entry which is preliminary data.</text>
</comment>
<name>A0A226E4G1_FOLCA</name>
<dbReference type="Proteomes" id="UP000198287">
    <property type="component" value="Unassembled WGS sequence"/>
</dbReference>
<dbReference type="SUPFAM" id="SSF52833">
    <property type="entry name" value="Thioredoxin-like"/>
    <property type="match status" value="1"/>
</dbReference>
<dbReference type="PROSITE" id="PS51352">
    <property type="entry name" value="THIOREDOXIN_2"/>
    <property type="match status" value="1"/>
</dbReference>
<proteinExistence type="inferred from homology"/>
<dbReference type="EMBL" id="LNIX01000007">
    <property type="protein sequence ID" value="OXA51376.1"/>
    <property type="molecule type" value="Genomic_DNA"/>
</dbReference>
<dbReference type="STRING" id="158441.A0A226E4G1"/>
<sequence length="136" mass="15142">MAKIASFCLAFVVIISLIETSSGAVNIIDIYRNVVFDYAVMKNPKPVVVFYYSSSSCGACKWSIKPMLERMAKRKNDKIYLALVDFDKVPDLQSSHGIHEIPTTRVLYKGEVMDEVAGLSWSQLVPLVNHASKIAV</sequence>
<keyword evidence="2" id="KW-0812">Transmembrane</keyword>
<dbReference type="CDD" id="cd02947">
    <property type="entry name" value="TRX_family"/>
    <property type="match status" value="1"/>
</dbReference>
<dbReference type="OMA" id="IVEGAQW"/>
<dbReference type="Gene3D" id="3.40.30.10">
    <property type="entry name" value="Glutaredoxin"/>
    <property type="match status" value="1"/>
</dbReference>
<dbReference type="InterPro" id="IPR036249">
    <property type="entry name" value="Thioredoxin-like_sf"/>
</dbReference>
<dbReference type="OrthoDB" id="19690at2759"/>
<evidence type="ECO:0000313" key="5">
    <source>
        <dbReference type="EMBL" id="OXA51376.1"/>
    </source>
</evidence>
<dbReference type="PANTHER" id="PTHR43601">
    <property type="entry name" value="THIOREDOXIN, MITOCHONDRIAL"/>
    <property type="match status" value="1"/>
</dbReference>
<evidence type="ECO:0000313" key="6">
    <source>
        <dbReference type="Proteomes" id="UP000198287"/>
    </source>
</evidence>
<keyword evidence="2" id="KW-0472">Membrane</keyword>
<dbReference type="PANTHER" id="PTHR43601:SF3">
    <property type="entry name" value="THIOREDOXIN, MITOCHONDRIAL"/>
    <property type="match status" value="1"/>
</dbReference>
<feature type="signal peptide" evidence="3">
    <location>
        <begin position="1"/>
        <end position="23"/>
    </location>
</feature>
<dbReference type="AlphaFoldDB" id="A0A226E4G1"/>
<protein>
    <submittedName>
        <fullName evidence="5">Thioredoxin-1</fullName>
    </submittedName>
</protein>
<feature type="domain" description="Thioredoxin" evidence="4">
    <location>
        <begin position="2"/>
        <end position="133"/>
    </location>
</feature>
<organism evidence="5 6">
    <name type="scientific">Folsomia candida</name>
    <name type="common">Springtail</name>
    <dbReference type="NCBI Taxonomy" id="158441"/>
    <lineage>
        <taxon>Eukaryota</taxon>
        <taxon>Metazoa</taxon>
        <taxon>Ecdysozoa</taxon>
        <taxon>Arthropoda</taxon>
        <taxon>Hexapoda</taxon>
        <taxon>Collembola</taxon>
        <taxon>Entomobryomorpha</taxon>
        <taxon>Isotomoidea</taxon>
        <taxon>Isotomidae</taxon>
        <taxon>Proisotominae</taxon>
        <taxon>Folsomia</taxon>
    </lineage>
</organism>
<keyword evidence="3" id="KW-0732">Signal</keyword>
<accession>A0A226E4G1</accession>
<dbReference type="Pfam" id="PF00085">
    <property type="entry name" value="Thioredoxin"/>
    <property type="match status" value="1"/>
</dbReference>
<evidence type="ECO:0000256" key="3">
    <source>
        <dbReference type="SAM" id="SignalP"/>
    </source>
</evidence>
<feature type="chain" id="PRO_5013121642" evidence="3">
    <location>
        <begin position="24"/>
        <end position="136"/>
    </location>
</feature>
<comment type="similarity">
    <text evidence="1">Belongs to the thioredoxin family.</text>
</comment>
<dbReference type="InterPro" id="IPR013766">
    <property type="entry name" value="Thioredoxin_domain"/>
</dbReference>
<feature type="transmembrane region" description="Helical" evidence="2">
    <location>
        <begin position="47"/>
        <end position="64"/>
    </location>
</feature>
<keyword evidence="6" id="KW-1185">Reference proteome</keyword>
<evidence type="ECO:0000256" key="2">
    <source>
        <dbReference type="SAM" id="Phobius"/>
    </source>
</evidence>
<dbReference type="GO" id="GO:0045454">
    <property type="term" value="P:cell redox homeostasis"/>
    <property type="evidence" value="ECO:0007669"/>
    <property type="project" value="TreeGrafter"/>
</dbReference>
<evidence type="ECO:0000256" key="1">
    <source>
        <dbReference type="ARBA" id="ARBA00008987"/>
    </source>
</evidence>
<keyword evidence="2" id="KW-1133">Transmembrane helix</keyword>
<gene>
    <name evidence="5" type="ORF">Fcan01_13287</name>
</gene>
<evidence type="ECO:0000259" key="4">
    <source>
        <dbReference type="PROSITE" id="PS51352"/>
    </source>
</evidence>
<reference evidence="5 6" key="1">
    <citation type="submission" date="2015-12" db="EMBL/GenBank/DDBJ databases">
        <title>The genome of Folsomia candida.</title>
        <authorList>
            <person name="Faddeeva A."/>
            <person name="Derks M.F."/>
            <person name="Anvar Y."/>
            <person name="Smit S."/>
            <person name="Van Straalen N."/>
            <person name="Roelofs D."/>
        </authorList>
    </citation>
    <scope>NUCLEOTIDE SEQUENCE [LARGE SCALE GENOMIC DNA]</scope>
    <source>
        <strain evidence="5 6">VU population</strain>
        <tissue evidence="5">Whole body</tissue>
    </source>
</reference>